<dbReference type="GO" id="GO:0006508">
    <property type="term" value="P:proteolysis"/>
    <property type="evidence" value="ECO:0007669"/>
    <property type="project" value="UniProtKB-KW"/>
</dbReference>
<feature type="active site" evidence="5">
    <location>
        <position position="314"/>
    </location>
</feature>
<dbReference type="FunFam" id="2.40.70.10:FF:000024">
    <property type="entry name" value="Endothiapepsin"/>
    <property type="match status" value="1"/>
</dbReference>
<name>A0AA40CTQ8_9PEZI</name>
<dbReference type="Gene3D" id="2.40.70.10">
    <property type="entry name" value="Acid Proteases"/>
    <property type="match status" value="2"/>
</dbReference>
<evidence type="ECO:0000313" key="10">
    <source>
        <dbReference type="Proteomes" id="UP001174936"/>
    </source>
</evidence>
<dbReference type="Proteomes" id="UP001174936">
    <property type="component" value="Unassembled WGS sequence"/>
</dbReference>
<dbReference type="PANTHER" id="PTHR47966">
    <property type="entry name" value="BETA-SITE APP-CLEAVING ENZYME, ISOFORM A-RELATED"/>
    <property type="match status" value="1"/>
</dbReference>
<evidence type="ECO:0000256" key="4">
    <source>
        <dbReference type="ARBA" id="ARBA00022801"/>
    </source>
</evidence>
<evidence type="ECO:0000256" key="7">
    <source>
        <dbReference type="SAM" id="SignalP"/>
    </source>
</evidence>
<feature type="chain" id="PRO_5041245816" evidence="7">
    <location>
        <begin position="19"/>
        <end position="431"/>
    </location>
</feature>
<evidence type="ECO:0000313" key="9">
    <source>
        <dbReference type="EMBL" id="KAK0651035.1"/>
    </source>
</evidence>
<accession>A0AA40CTQ8</accession>
<dbReference type="FunFam" id="2.40.70.10:FF:000026">
    <property type="entry name" value="Endothiapepsin"/>
    <property type="match status" value="1"/>
</dbReference>
<evidence type="ECO:0000259" key="8">
    <source>
        <dbReference type="PROSITE" id="PS51767"/>
    </source>
</evidence>
<keyword evidence="2 6" id="KW-0645">Protease</keyword>
<keyword evidence="7" id="KW-0732">Signal</keyword>
<comment type="similarity">
    <text evidence="1 6">Belongs to the peptidase A1 family.</text>
</comment>
<proteinExistence type="inferred from homology"/>
<dbReference type="CDD" id="cd06097">
    <property type="entry name" value="Aspergillopepsin_like"/>
    <property type="match status" value="1"/>
</dbReference>
<dbReference type="InterPro" id="IPR034163">
    <property type="entry name" value="Aspergillopepsin-like_cat_dom"/>
</dbReference>
<keyword evidence="3 6" id="KW-0064">Aspartyl protease</keyword>
<evidence type="ECO:0000256" key="5">
    <source>
        <dbReference type="PIRSR" id="PIRSR601461-1"/>
    </source>
</evidence>
<evidence type="ECO:0000256" key="1">
    <source>
        <dbReference type="ARBA" id="ARBA00007447"/>
    </source>
</evidence>
<dbReference type="PROSITE" id="PS51767">
    <property type="entry name" value="PEPTIDASE_A1"/>
    <property type="match status" value="1"/>
</dbReference>
<feature type="domain" description="Peptidase A1" evidence="8">
    <location>
        <begin position="112"/>
        <end position="423"/>
    </location>
</feature>
<dbReference type="InterPro" id="IPR001461">
    <property type="entry name" value="Aspartic_peptidase_A1"/>
</dbReference>
<sequence>MVAITLAAFLAAAGLSSALPPKIGTTVLADSDFTSGSGRVSIKQVRKTASAPFNGALSIYQTYLKYGAPVPDYLSQAVSHIAAENAAVLKKRAATTGSAATIPVDPDIDIAWVTPVTIGTPPQTLHLDFDTGSSDLWVFSSHLPANQIRGQALYSPPKSTTSKLMVNHTWSITYGDNSNSQGTVYTDNFTVGGLTVEAQAIEAATRVSAQFTREEALDGLLGLGFSSMNTVRPKAQLTFFDNIKDKLEKPLFTVDFKHKAEGTYDFGYIDPAKHTSNFTYTDITVSPGYWLWTSPGFSVGTEAWTASSIRGIADTGTTLLYLPTAVANAYYKAIPGASNSRTYGGYVFPCNTAPPPFHFGLGSEKFTIPGKFINYGPASLGSNTCFGGIQSSANVGINIWGGVALKAGLVVFEAGEKPRMGFANKDLKGAV</sequence>
<feature type="active site" evidence="5">
    <location>
        <position position="130"/>
    </location>
</feature>
<dbReference type="GO" id="GO:0004190">
    <property type="term" value="F:aspartic-type endopeptidase activity"/>
    <property type="evidence" value="ECO:0007669"/>
    <property type="project" value="UniProtKB-KW"/>
</dbReference>
<organism evidence="9 10">
    <name type="scientific">Cercophora newfieldiana</name>
    <dbReference type="NCBI Taxonomy" id="92897"/>
    <lineage>
        <taxon>Eukaryota</taxon>
        <taxon>Fungi</taxon>
        <taxon>Dikarya</taxon>
        <taxon>Ascomycota</taxon>
        <taxon>Pezizomycotina</taxon>
        <taxon>Sordariomycetes</taxon>
        <taxon>Sordariomycetidae</taxon>
        <taxon>Sordariales</taxon>
        <taxon>Lasiosphaeriaceae</taxon>
        <taxon>Cercophora</taxon>
    </lineage>
</organism>
<dbReference type="PROSITE" id="PS00141">
    <property type="entry name" value="ASP_PROTEASE"/>
    <property type="match status" value="2"/>
</dbReference>
<dbReference type="Pfam" id="PF00026">
    <property type="entry name" value="Asp"/>
    <property type="match status" value="1"/>
</dbReference>
<keyword evidence="10" id="KW-1185">Reference proteome</keyword>
<evidence type="ECO:0000256" key="2">
    <source>
        <dbReference type="ARBA" id="ARBA00022670"/>
    </source>
</evidence>
<comment type="caution">
    <text evidence="9">The sequence shown here is derived from an EMBL/GenBank/DDBJ whole genome shotgun (WGS) entry which is preliminary data.</text>
</comment>
<dbReference type="InterPro" id="IPR021109">
    <property type="entry name" value="Peptidase_aspartic_dom_sf"/>
</dbReference>
<reference evidence="9" key="1">
    <citation type="submission" date="2023-06" db="EMBL/GenBank/DDBJ databases">
        <title>Genome-scale phylogeny and comparative genomics of the fungal order Sordariales.</title>
        <authorList>
            <consortium name="Lawrence Berkeley National Laboratory"/>
            <person name="Hensen N."/>
            <person name="Bonometti L."/>
            <person name="Westerberg I."/>
            <person name="Brannstrom I.O."/>
            <person name="Guillou S."/>
            <person name="Cros-Aarteil S."/>
            <person name="Calhoun S."/>
            <person name="Haridas S."/>
            <person name="Kuo A."/>
            <person name="Mondo S."/>
            <person name="Pangilinan J."/>
            <person name="Riley R."/>
            <person name="Labutti K."/>
            <person name="Andreopoulos B."/>
            <person name="Lipzen A."/>
            <person name="Chen C."/>
            <person name="Yanf M."/>
            <person name="Daum C."/>
            <person name="Ng V."/>
            <person name="Clum A."/>
            <person name="Steindorff A."/>
            <person name="Ohm R."/>
            <person name="Martin F."/>
            <person name="Silar P."/>
            <person name="Natvig D."/>
            <person name="Lalanne C."/>
            <person name="Gautier V."/>
            <person name="Ament-Velasquez S.L."/>
            <person name="Kruys A."/>
            <person name="Hutchinson M.I."/>
            <person name="Powell A.J."/>
            <person name="Barry K."/>
            <person name="Miller A.N."/>
            <person name="Grigoriev I.V."/>
            <person name="Debuchy R."/>
            <person name="Gladieux P."/>
            <person name="Thoren M.H."/>
            <person name="Johannesson H."/>
        </authorList>
    </citation>
    <scope>NUCLEOTIDE SEQUENCE</scope>
    <source>
        <strain evidence="9">SMH2532-1</strain>
    </source>
</reference>
<feature type="signal peptide" evidence="7">
    <location>
        <begin position="1"/>
        <end position="18"/>
    </location>
</feature>
<protein>
    <submittedName>
        <fullName evidence="9">Aspartic peptidase domain-containing protein</fullName>
    </submittedName>
</protein>
<keyword evidence="4 6" id="KW-0378">Hydrolase</keyword>
<evidence type="ECO:0000256" key="3">
    <source>
        <dbReference type="ARBA" id="ARBA00022750"/>
    </source>
</evidence>
<evidence type="ECO:0000256" key="6">
    <source>
        <dbReference type="RuleBase" id="RU000454"/>
    </source>
</evidence>
<dbReference type="AlphaFoldDB" id="A0AA40CTQ8"/>
<dbReference type="SUPFAM" id="SSF50630">
    <property type="entry name" value="Acid proteases"/>
    <property type="match status" value="1"/>
</dbReference>
<dbReference type="InterPro" id="IPR001969">
    <property type="entry name" value="Aspartic_peptidase_AS"/>
</dbReference>
<dbReference type="InterPro" id="IPR033121">
    <property type="entry name" value="PEPTIDASE_A1"/>
</dbReference>
<gene>
    <name evidence="9" type="ORF">B0T16DRAFT_453538</name>
</gene>
<dbReference type="PRINTS" id="PR00792">
    <property type="entry name" value="PEPSIN"/>
</dbReference>
<dbReference type="PANTHER" id="PTHR47966:SF2">
    <property type="entry name" value="ASPERGILLOPEPSIN-1-RELATED"/>
    <property type="match status" value="1"/>
</dbReference>
<dbReference type="EMBL" id="JAULSV010000002">
    <property type="protein sequence ID" value="KAK0651035.1"/>
    <property type="molecule type" value="Genomic_DNA"/>
</dbReference>